<dbReference type="InterPro" id="IPR017452">
    <property type="entry name" value="GPCR_Rhodpsn_7TM"/>
</dbReference>
<keyword evidence="6" id="KW-0675">Receptor</keyword>
<accession>A0A6P8F8U9</accession>
<dbReference type="PANTHER" id="PTHR45695:SF9">
    <property type="entry name" value="LEUCOKININ RECEPTOR"/>
    <property type="match status" value="1"/>
</dbReference>
<evidence type="ECO:0000256" key="2">
    <source>
        <dbReference type="ARBA" id="ARBA00022692"/>
    </source>
</evidence>
<dbReference type="PROSITE" id="PS50262">
    <property type="entry name" value="G_PROTEIN_RECEP_F1_2"/>
    <property type="match status" value="1"/>
</dbReference>
<feature type="transmembrane region" description="Helical" evidence="8">
    <location>
        <begin position="272"/>
        <end position="295"/>
    </location>
</feature>
<sequence length="379" mass="41756">MLLCRPHYHSCRSNYQSKHQIAKKQRSAMREGGAINGSGVWNASATPDRLAWDIQQLLVPTLDALIMLTGTIGHSLVIFVLAGRRKRTAGPPHGTDTLLLALSASDLLLLTCLPFHTAAIALGTWPFGDFLCKAVSFLGVACSGASVFTLSALAVSRYLAVVHPTWAFGRWRTGRWLNAVVALLWVPACALAAPQFAFRAVGTSVGPLHCFAFLSDLSQRVYGTALFLMGFALPLAVIVLMYAKIYCFLRHTRRQGRAPQLERYQSQVTKTCALLVLVFTLCWLPSYVLMLMLVGDRLGTGSLHYRSFAICARLLASSSTVVNPALYVFMSHKFRQELIGLSRHRCRDCKACWDYCPGLGRDKVQPFNPVELETPPPQG</sequence>
<keyword evidence="3 8" id="KW-1133">Transmembrane helix</keyword>
<feature type="transmembrane region" description="Helical" evidence="8">
    <location>
        <begin position="64"/>
        <end position="82"/>
    </location>
</feature>
<gene>
    <name evidence="11" type="primary">LOC116220275</name>
</gene>
<dbReference type="PRINTS" id="PR00237">
    <property type="entry name" value="GPCRRHODOPSN"/>
</dbReference>
<evidence type="ECO:0000256" key="1">
    <source>
        <dbReference type="ARBA" id="ARBA00004141"/>
    </source>
</evidence>
<feature type="transmembrane region" description="Helical" evidence="8">
    <location>
        <begin position="221"/>
        <end position="243"/>
    </location>
</feature>
<keyword evidence="4" id="KW-0297">G-protein coupled receptor</keyword>
<keyword evidence="2 8" id="KW-0812">Transmembrane</keyword>
<dbReference type="GO" id="GO:0004930">
    <property type="term" value="F:G protein-coupled receptor activity"/>
    <property type="evidence" value="ECO:0007669"/>
    <property type="project" value="UniProtKB-KW"/>
</dbReference>
<evidence type="ECO:0000256" key="8">
    <source>
        <dbReference type="SAM" id="Phobius"/>
    </source>
</evidence>
<evidence type="ECO:0000259" key="9">
    <source>
        <dbReference type="PROSITE" id="PS50262"/>
    </source>
</evidence>
<dbReference type="AlphaFoldDB" id="A0A6P8F8U9"/>
<feature type="transmembrane region" description="Helical" evidence="8">
    <location>
        <begin position="176"/>
        <end position="201"/>
    </location>
</feature>
<dbReference type="Proteomes" id="UP000515152">
    <property type="component" value="Chromosome 4"/>
</dbReference>
<dbReference type="PANTHER" id="PTHR45695">
    <property type="entry name" value="LEUCOKININ RECEPTOR-RELATED"/>
    <property type="match status" value="1"/>
</dbReference>
<feature type="transmembrane region" description="Helical" evidence="8">
    <location>
        <begin position="98"/>
        <end position="122"/>
    </location>
</feature>
<keyword evidence="5 8" id="KW-0472">Membrane</keyword>
<evidence type="ECO:0000256" key="3">
    <source>
        <dbReference type="ARBA" id="ARBA00022989"/>
    </source>
</evidence>
<dbReference type="GO" id="GO:0005886">
    <property type="term" value="C:plasma membrane"/>
    <property type="evidence" value="ECO:0007669"/>
    <property type="project" value="TreeGrafter"/>
</dbReference>
<proteinExistence type="predicted"/>
<evidence type="ECO:0000256" key="6">
    <source>
        <dbReference type="ARBA" id="ARBA00023170"/>
    </source>
</evidence>
<evidence type="ECO:0000256" key="4">
    <source>
        <dbReference type="ARBA" id="ARBA00023040"/>
    </source>
</evidence>
<feature type="transmembrane region" description="Helical" evidence="8">
    <location>
        <begin position="134"/>
        <end position="155"/>
    </location>
</feature>
<evidence type="ECO:0000256" key="7">
    <source>
        <dbReference type="ARBA" id="ARBA00023224"/>
    </source>
</evidence>
<feature type="transmembrane region" description="Helical" evidence="8">
    <location>
        <begin position="307"/>
        <end position="329"/>
    </location>
</feature>
<keyword evidence="7" id="KW-0807">Transducer</keyword>
<dbReference type="SUPFAM" id="SSF81321">
    <property type="entry name" value="Family A G protein-coupled receptor-like"/>
    <property type="match status" value="1"/>
</dbReference>
<organism evidence="10 11">
    <name type="scientific">Clupea harengus</name>
    <name type="common">Atlantic herring</name>
    <dbReference type="NCBI Taxonomy" id="7950"/>
    <lineage>
        <taxon>Eukaryota</taxon>
        <taxon>Metazoa</taxon>
        <taxon>Chordata</taxon>
        <taxon>Craniata</taxon>
        <taxon>Vertebrata</taxon>
        <taxon>Euteleostomi</taxon>
        <taxon>Actinopterygii</taxon>
        <taxon>Neopterygii</taxon>
        <taxon>Teleostei</taxon>
        <taxon>Clupei</taxon>
        <taxon>Clupeiformes</taxon>
        <taxon>Clupeoidei</taxon>
        <taxon>Clupeidae</taxon>
        <taxon>Clupea</taxon>
    </lineage>
</organism>
<dbReference type="Pfam" id="PF00001">
    <property type="entry name" value="7tm_1"/>
    <property type="match status" value="1"/>
</dbReference>
<evidence type="ECO:0000313" key="10">
    <source>
        <dbReference type="Proteomes" id="UP000515152"/>
    </source>
</evidence>
<dbReference type="KEGG" id="char:116220275"/>
<dbReference type="InterPro" id="IPR000276">
    <property type="entry name" value="GPCR_Rhodpsn"/>
</dbReference>
<dbReference type="Gene3D" id="1.20.1070.10">
    <property type="entry name" value="Rhodopsin 7-helix transmembrane proteins"/>
    <property type="match status" value="1"/>
</dbReference>
<comment type="subcellular location">
    <subcellularLocation>
        <location evidence="1">Membrane</location>
        <topology evidence="1">Multi-pass membrane protein</topology>
    </subcellularLocation>
</comment>
<protein>
    <submittedName>
        <fullName evidence="11">Delta-type opioid receptor-like</fullName>
    </submittedName>
</protein>
<evidence type="ECO:0000313" key="11">
    <source>
        <dbReference type="RefSeq" id="XP_031421669.1"/>
    </source>
</evidence>
<dbReference type="OrthoDB" id="5950040at2759"/>
<dbReference type="GeneID" id="116220275"/>
<feature type="domain" description="G-protein coupled receptors family 1 profile" evidence="9">
    <location>
        <begin position="73"/>
        <end position="327"/>
    </location>
</feature>
<dbReference type="RefSeq" id="XP_031421669.1">
    <property type="nucleotide sequence ID" value="XM_031565809.2"/>
</dbReference>
<reference evidence="11" key="1">
    <citation type="submission" date="2025-08" db="UniProtKB">
        <authorList>
            <consortium name="RefSeq"/>
        </authorList>
    </citation>
    <scope>IDENTIFICATION</scope>
</reference>
<keyword evidence="10" id="KW-1185">Reference proteome</keyword>
<name>A0A6P8F8U9_CLUHA</name>
<evidence type="ECO:0000256" key="5">
    <source>
        <dbReference type="ARBA" id="ARBA00023136"/>
    </source>
</evidence>